<sequence length="328" mass="36375">MSHHATVLSLISAPLLSLHSSPDQVFPVPGFPSITLCRNDFDRPFTDQFPTGPHWDFILEAGRAMAASFGMIVNSFYNMEKPFADHSAAREGLRCYTVGPLCLAGPPVGPRGPQKPRWIEWLDEKNQTPVLYVAFGSQAEISAAQLREIANGLESSNARFLWVVRKDFCDLNVIGGSFEERVKGKGIIVNEWVDQREILEHPAVQGFLSHCGWNSVLEGICAEVPILAWPMMAEQYLNAKFVTEEIGIGLRVGTVDGTRKGFVAGENLRSAVVELMEGEKGKRVREKVKEVAKEARKAVAEGGSSWLDLNRMIEETSKHAKMMNSYVE</sequence>
<dbReference type="GO" id="GO:0035251">
    <property type="term" value="F:UDP-glucosyltransferase activity"/>
    <property type="evidence" value="ECO:0007669"/>
    <property type="project" value="TreeGrafter"/>
</dbReference>
<dbReference type="AlphaFoldDB" id="A0A5A7P9X8"/>
<dbReference type="EMBL" id="BKCP01003891">
    <property type="protein sequence ID" value="GER29482.1"/>
    <property type="molecule type" value="Genomic_DNA"/>
</dbReference>
<dbReference type="Gene3D" id="3.40.50.2000">
    <property type="entry name" value="Glycogen Phosphorylase B"/>
    <property type="match status" value="2"/>
</dbReference>
<evidence type="ECO:0000256" key="2">
    <source>
        <dbReference type="ARBA" id="ARBA00022679"/>
    </source>
</evidence>
<dbReference type="PROSITE" id="PS00375">
    <property type="entry name" value="UDPGT"/>
    <property type="match status" value="1"/>
</dbReference>
<organism evidence="5 6">
    <name type="scientific">Striga asiatica</name>
    <name type="common">Asiatic witchweed</name>
    <name type="synonym">Buchnera asiatica</name>
    <dbReference type="NCBI Taxonomy" id="4170"/>
    <lineage>
        <taxon>Eukaryota</taxon>
        <taxon>Viridiplantae</taxon>
        <taxon>Streptophyta</taxon>
        <taxon>Embryophyta</taxon>
        <taxon>Tracheophyta</taxon>
        <taxon>Spermatophyta</taxon>
        <taxon>Magnoliopsida</taxon>
        <taxon>eudicotyledons</taxon>
        <taxon>Gunneridae</taxon>
        <taxon>Pentapetalae</taxon>
        <taxon>asterids</taxon>
        <taxon>lamiids</taxon>
        <taxon>Lamiales</taxon>
        <taxon>Orobanchaceae</taxon>
        <taxon>Buchnereae</taxon>
        <taxon>Striga</taxon>
    </lineage>
</organism>
<protein>
    <submittedName>
        <fullName evidence="5">UDP-Glycosyltransferase superfamily protein</fullName>
    </submittedName>
</protein>
<feature type="signal peptide" evidence="4">
    <location>
        <begin position="1"/>
        <end position="20"/>
    </location>
</feature>
<evidence type="ECO:0000256" key="1">
    <source>
        <dbReference type="ARBA" id="ARBA00009995"/>
    </source>
</evidence>
<dbReference type="FunFam" id="3.40.50.2000:FF:000107">
    <property type="entry name" value="Glycosyltransferase"/>
    <property type="match status" value="1"/>
</dbReference>
<name>A0A5A7P9X8_STRAF</name>
<reference evidence="6" key="1">
    <citation type="journal article" date="2019" name="Curr. Biol.">
        <title>Genome Sequence of Striga asiatica Provides Insight into the Evolution of Plant Parasitism.</title>
        <authorList>
            <person name="Yoshida S."/>
            <person name="Kim S."/>
            <person name="Wafula E.K."/>
            <person name="Tanskanen J."/>
            <person name="Kim Y.M."/>
            <person name="Honaas L."/>
            <person name="Yang Z."/>
            <person name="Spallek T."/>
            <person name="Conn C.E."/>
            <person name="Ichihashi Y."/>
            <person name="Cheong K."/>
            <person name="Cui S."/>
            <person name="Der J.P."/>
            <person name="Gundlach H."/>
            <person name="Jiao Y."/>
            <person name="Hori C."/>
            <person name="Ishida J.K."/>
            <person name="Kasahara H."/>
            <person name="Kiba T."/>
            <person name="Kim M.S."/>
            <person name="Koo N."/>
            <person name="Laohavisit A."/>
            <person name="Lee Y.H."/>
            <person name="Lumba S."/>
            <person name="McCourt P."/>
            <person name="Mortimer J.C."/>
            <person name="Mutuku J.M."/>
            <person name="Nomura T."/>
            <person name="Sasaki-Sekimoto Y."/>
            <person name="Seto Y."/>
            <person name="Wang Y."/>
            <person name="Wakatake T."/>
            <person name="Sakakibara H."/>
            <person name="Demura T."/>
            <person name="Yamaguchi S."/>
            <person name="Yoneyama K."/>
            <person name="Manabe R.I."/>
            <person name="Nelson D.C."/>
            <person name="Schulman A.H."/>
            <person name="Timko M.P."/>
            <person name="dePamphilis C.W."/>
            <person name="Choi D."/>
            <person name="Shirasu K."/>
        </authorList>
    </citation>
    <scope>NUCLEOTIDE SEQUENCE [LARGE SCALE GENOMIC DNA]</scope>
    <source>
        <strain evidence="6">cv. UVA1</strain>
    </source>
</reference>
<dbReference type="InterPro" id="IPR002213">
    <property type="entry name" value="UDP_glucos_trans"/>
</dbReference>
<comment type="similarity">
    <text evidence="1 3">Belongs to the UDP-glycosyltransferase family.</text>
</comment>
<feature type="chain" id="PRO_5023006218" evidence="4">
    <location>
        <begin position="21"/>
        <end position="328"/>
    </location>
</feature>
<dbReference type="InterPro" id="IPR035595">
    <property type="entry name" value="UDP_glycos_trans_CS"/>
</dbReference>
<keyword evidence="4" id="KW-0732">Signal</keyword>
<evidence type="ECO:0000313" key="5">
    <source>
        <dbReference type="EMBL" id="GER29482.1"/>
    </source>
</evidence>
<keyword evidence="3" id="KW-0328">Glycosyltransferase</keyword>
<evidence type="ECO:0000256" key="4">
    <source>
        <dbReference type="SAM" id="SignalP"/>
    </source>
</evidence>
<gene>
    <name evidence="5" type="ORF">STAS_05338</name>
</gene>
<dbReference type="CDD" id="cd03784">
    <property type="entry name" value="GT1_Gtf-like"/>
    <property type="match status" value="1"/>
</dbReference>
<evidence type="ECO:0000256" key="3">
    <source>
        <dbReference type="RuleBase" id="RU003718"/>
    </source>
</evidence>
<dbReference type="SUPFAM" id="SSF53756">
    <property type="entry name" value="UDP-Glycosyltransferase/glycogen phosphorylase"/>
    <property type="match status" value="1"/>
</dbReference>
<comment type="caution">
    <text evidence="5">The sequence shown here is derived from an EMBL/GenBank/DDBJ whole genome shotgun (WGS) entry which is preliminary data.</text>
</comment>
<dbReference type="OrthoDB" id="5835829at2759"/>
<dbReference type="Pfam" id="PF00201">
    <property type="entry name" value="UDPGT"/>
    <property type="match status" value="1"/>
</dbReference>
<dbReference type="Proteomes" id="UP000325081">
    <property type="component" value="Unassembled WGS sequence"/>
</dbReference>
<keyword evidence="6" id="KW-1185">Reference proteome</keyword>
<evidence type="ECO:0000313" key="6">
    <source>
        <dbReference type="Proteomes" id="UP000325081"/>
    </source>
</evidence>
<proteinExistence type="inferred from homology"/>
<keyword evidence="2 3" id="KW-0808">Transferase</keyword>
<accession>A0A5A7P9X8</accession>
<dbReference type="PANTHER" id="PTHR48047:SF51">
    <property type="entry name" value="GLYCOSYLTRANSFERASE"/>
    <property type="match status" value="1"/>
</dbReference>
<dbReference type="PANTHER" id="PTHR48047">
    <property type="entry name" value="GLYCOSYLTRANSFERASE"/>
    <property type="match status" value="1"/>
</dbReference>